<dbReference type="InterPro" id="IPR011992">
    <property type="entry name" value="EF-hand-dom_pair"/>
</dbReference>
<dbReference type="Pfam" id="PF13499">
    <property type="entry name" value="EF-hand_7"/>
    <property type="match status" value="1"/>
</dbReference>
<dbReference type="InterPro" id="IPR002048">
    <property type="entry name" value="EF_hand_dom"/>
</dbReference>
<organism evidence="3">
    <name type="scientific">Vannella robusta</name>
    <dbReference type="NCBI Taxonomy" id="1487602"/>
    <lineage>
        <taxon>Eukaryota</taxon>
        <taxon>Amoebozoa</taxon>
        <taxon>Discosea</taxon>
        <taxon>Flabellinia</taxon>
        <taxon>Vannellidae</taxon>
        <taxon>Vannella</taxon>
    </lineage>
</organism>
<dbReference type="Gene3D" id="1.10.238.10">
    <property type="entry name" value="EF-hand"/>
    <property type="match status" value="1"/>
</dbReference>
<dbReference type="PROSITE" id="PS50222">
    <property type="entry name" value="EF_HAND_2"/>
    <property type="match status" value="2"/>
</dbReference>
<protein>
    <recommendedName>
        <fullName evidence="2">EF-hand domain-containing protein</fullName>
    </recommendedName>
</protein>
<dbReference type="SMART" id="SM00054">
    <property type="entry name" value="EFh"/>
    <property type="match status" value="2"/>
</dbReference>
<evidence type="ECO:0000259" key="2">
    <source>
        <dbReference type="PROSITE" id="PS50222"/>
    </source>
</evidence>
<sequence length="118" mass="13766">MGSGGSAFKEIEQTGDYSVIEELFDKYDTDGNGILERKEIDKLLKDMYSYIYRNNDNPPSRKETIKTWLQRYDENNDRKLDFEELKTMVLAEIRGEVKTKKKIKKTSKAKPAYISPES</sequence>
<dbReference type="GO" id="GO:0005634">
    <property type="term" value="C:nucleus"/>
    <property type="evidence" value="ECO:0007669"/>
    <property type="project" value="TreeGrafter"/>
</dbReference>
<evidence type="ECO:0000256" key="1">
    <source>
        <dbReference type="ARBA" id="ARBA00022837"/>
    </source>
</evidence>
<dbReference type="PANTHER" id="PTHR19972">
    <property type="entry name" value="CALBINDIN"/>
    <property type="match status" value="1"/>
</dbReference>
<dbReference type="PANTHER" id="PTHR19972:SF10">
    <property type="entry name" value="CALBINDIN-32"/>
    <property type="match status" value="1"/>
</dbReference>
<dbReference type="EMBL" id="HBKP01006245">
    <property type="protein sequence ID" value="CAE2209126.1"/>
    <property type="molecule type" value="Transcribed_RNA"/>
</dbReference>
<dbReference type="GO" id="GO:0005509">
    <property type="term" value="F:calcium ion binding"/>
    <property type="evidence" value="ECO:0007669"/>
    <property type="project" value="InterPro"/>
</dbReference>
<evidence type="ECO:0000313" key="3">
    <source>
        <dbReference type="EMBL" id="CAE2209126.1"/>
    </source>
</evidence>
<dbReference type="InterPro" id="IPR018247">
    <property type="entry name" value="EF_Hand_1_Ca_BS"/>
</dbReference>
<dbReference type="GO" id="GO:0005829">
    <property type="term" value="C:cytosol"/>
    <property type="evidence" value="ECO:0007669"/>
    <property type="project" value="TreeGrafter"/>
</dbReference>
<accession>A0A7S4HTP5</accession>
<keyword evidence="1" id="KW-0106">Calcium</keyword>
<reference evidence="3" key="1">
    <citation type="submission" date="2021-01" db="EMBL/GenBank/DDBJ databases">
        <authorList>
            <person name="Corre E."/>
            <person name="Pelletier E."/>
            <person name="Niang G."/>
            <person name="Scheremetjew M."/>
            <person name="Finn R."/>
            <person name="Kale V."/>
            <person name="Holt S."/>
            <person name="Cochrane G."/>
            <person name="Meng A."/>
            <person name="Brown T."/>
            <person name="Cohen L."/>
        </authorList>
    </citation>
    <scope>NUCLEOTIDE SEQUENCE</scope>
    <source>
        <strain evidence="3">DIVA3 518/3/11/1/6</strain>
    </source>
</reference>
<dbReference type="GO" id="GO:0051480">
    <property type="term" value="P:regulation of cytosolic calcium ion concentration"/>
    <property type="evidence" value="ECO:0007669"/>
    <property type="project" value="TreeGrafter"/>
</dbReference>
<dbReference type="PROSITE" id="PS00018">
    <property type="entry name" value="EF_HAND_1"/>
    <property type="match status" value="2"/>
</dbReference>
<feature type="domain" description="EF-hand" evidence="2">
    <location>
        <begin position="60"/>
        <end position="95"/>
    </location>
</feature>
<dbReference type="AlphaFoldDB" id="A0A7S4HTP5"/>
<feature type="domain" description="EF-hand" evidence="2">
    <location>
        <begin position="15"/>
        <end position="50"/>
    </location>
</feature>
<proteinExistence type="predicted"/>
<name>A0A7S4HTP5_9EUKA</name>
<gene>
    <name evidence="3" type="ORF">VSP0166_LOCUS4494</name>
</gene>
<dbReference type="SUPFAM" id="SSF47473">
    <property type="entry name" value="EF-hand"/>
    <property type="match status" value="1"/>
</dbReference>
<dbReference type="InterPro" id="IPR051001">
    <property type="entry name" value="Calbindin_Ca-bind"/>
</dbReference>